<name>A4D9L9_ASPFU</name>
<dbReference type="InParanoid" id="A4D9L9"/>
<feature type="transmembrane region" description="Helical" evidence="9">
    <location>
        <begin position="198"/>
        <end position="223"/>
    </location>
</feature>
<keyword evidence="4" id="KW-0547">Nucleotide-binding</keyword>
<keyword evidence="9" id="KW-0812">Transmembrane</keyword>
<evidence type="ECO:0000256" key="9">
    <source>
        <dbReference type="SAM" id="Phobius"/>
    </source>
</evidence>
<dbReference type="SUPFAM" id="SSF56112">
    <property type="entry name" value="Protein kinase-like (PK-like)"/>
    <property type="match status" value="1"/>
</dbReference>
<organism evidence="10 11">
    <name type="scientific">Aspergillus fumigatus (strain ATCC MYA-4609 / CBS 101355 / FGSC A1100 / Af293)</name>
    <name type="common">Neosartorya fumigata</name>
    <dbReference type="NCBI Taxonomy" id="330879"/>
    <lineage>
        <taxon>Eukaryota</taxon>
        <taxon>Fungi</taxon>
        <taxon>Dikarya</taxon>
        <taxon>Ascomycota</taxon>
        <taxon>Pezizomycotina</taxon>
        <taxon>Eurotiomycetes</taxon>
        <taxon>Eurotiomycetidae</taxon>
        <taxon>Eurotiales</taxon>
        <taxon>Aspergillaceae</taxon>
        <taxon>Aspergillus</taxon>
        <taxon>Aspergillus subgen. Fumigati</taxon>
    </lineage>
</organism>
<dbReference type="KEGG" id="afm:AFUA_4G14735"/>
<evidence type="ECO:0000256" key="6">
    <source>
        <dbReference type="ARBA" id="ARBA00022840"/>
    </source>
</evidence>
<comment type="caution">
    <text evidence="10">The sequence shown here is derived from an EMBL/GenBank/DDBJ whole genome shotgun (WGS) entry which is preliminary data.</text>
</comment>
<dbReference type="HOGENOM" id="CLU_000288_81_1_1"/>
<keyword evidence="2 10" id="KW-0723">Serine/threonine-protein kinase</keyword>
<keyword evidence="9" id="KW-1133">Transmembrane helix</keyword>
<keyword evidence="6" id="KW-0067">ATP-binding</keyword>
<keyword evidence="3" id="KW-0808">Transferase</keyword>
<dbReference type="AlphaFoldDB" id="A4D9L9"/>
<accession>A4D9L9</accession>
<protein>
    <recommendedName>
        <fullName evidence="1">non-specific serine/threonine protein kinase</fullName>
        <ecNumber evidence="1">2.7.11.1</ecNumber>
    </recommendedName>
</protein>
<evidence type="ECO:0000313" key="10">
    <source>
        <dbReference type="EMBL" id="EBA27374.1"/>
    </source>
</evidence>
<evidence type="ECO:0000313" key="11">
    <source>
        <dbReference type="Proteomes" id="UP000002530"/>
    </source>
</evidence>
<dbReference type="InterPro" id="IPR011009">
    <property type="entry name" value="Kinase-like_dom_sf"/>
</dbReference>
<dbReference type="PANTHER" id="PTHR47634:SF9">
    <property type="entry name" value="PROTEIN KINASE DOMAIN-CONTAINING PROTEIN-RELATED"/>
    <property type="match status" value="1"/>
</dbReference>
<dbReference type="STRING" id="330879.A4D9L9"/>
<dbReference type="InterPro" id="IPR051334">
    <property type="entry name" value="SRPK"/>
</dbReference>
<evidence type="ECO:0000256" key="5">
    <source>
        <dbReference type="ARBA" id="ARBA00022777"/>
    </source>
</evidence>
<gene>
    <name evidence="10" type="ORF">AFUA_4G14735</name>
</gene>
<dbReference type="GO" id="GO:0004674">
    <property type="term" value="F:protein serine/threonine kinase activity"/>
    <property type="evidence" value="ECO:0007669"/>
    <property type="project" value="UniProtKB-KW"/>
</dbReference>
<dbReference type="RefSeq" id="XP_001481580.1">
    <property type="nucleotide sequence ID" value="XM_001481530.1"/>
</dbReference>
<dbReference type="OrthoDB" id="5979581at2759"/>
<proteinExistence type="predicted"/>
<dbReference type="GeneID" id="5077138"/>
<evidence type="ECO:0000256" key="4">
    <source>
        <dbReference type="ARBA" id="ARBA00022741"/>
    </source>
</evidence>
<keyword evidence="11" id="KW-1185">Reference proteome</keyword>
<dbReference type="eggNOG" id="KOG1290">
    <property type="taxonomic scope" value="Eukaryota"/>
</dbReference>
<evidence type="ECO:0000256" key="7">
    <source>
        <dbReference type="ARBA" id="ARBA00047899"/>
    </source>
</evidence>
<evidence type="ECO:0000256" key="8">
    <source>
        <dbReference type="ARBA" id="ARBA00048679"/>
    </source>
</evidence>
<comment type="catalytic activity">
    <reaction evidence="8">
        <text>L-seryl-[protein] + ATP = O-phospho-L-seryl-[protein] + ADP + H(+)</text>
        <dbReference type="Rhea" id="RHEA:17989"/>
        <dbReference type="Rhea" id="RHEA-COMP:9863"/>
        <dbReference type="Rhea" id="RHEA-COMP:11604"/>
        <dbReference type="ChEBI" id="CHEBI:15378"/>
        <dbReference type="ChEBI" id="CHEBI:29999"/>
        <dbReference type="ChEBI" id="CHEBI:30616"/>
        <dbReference type="ChEBI" id="CHEBI:83421"/>
        <dbReference type="ChEBI" id="CHEBI:456216"/>
        <dbReference type="EC" id="2.7.11.1"/>
    </reaction>
</comment>
<dbReference type="OMA" id="KLLRCQV"/>
<reference evidence="10 11" key="1">
    <citation type="journal article" date="2005" name="Nature">
        <title>Genomic sequence of the pathogenic and allergenic filamentous fungus Aspergillus fumigatus.</title>
        <authorList>
            <person name="Nierman W.C."/>
            <person name="Pain A."/>
            <person name="Anderson M.J."/>
            <person name="Wortman J.R."/>
            <person name="Kim H.S."/>
            <person name="Arroyo J."/>
            <person name="Berriman M."/>
            <person name="Abe K."/>
            <person name="Archer D.B."/>
            <person name="Bermejo C."/>
            <person name="Bennett J."/>
            <person name="Bowyer P."/>
            <person name="Chen D."/>
            <person name="Collins M."/>
            <person name="Coulsen R."/>
            <person name="Davies R."/>
            <person name="Dyer P.S."/>
            <person name="Farman M."/>
            <person name="Fedorova N."/>
            <person name="Fedorova N."/>
            <person name="Feldblyum T.V."/>
            <person name="Fischer R."/>
            <person name="Fosker N."/>
            <person name="Fraser A."/>
            <person name="Garcia J.L."/>
            <person name="Garcia M.J."/>
            <person name="Goble A."/>
            <person name="Goldman G.H."/>
            <person name="Gomi K."/>
            <person name="Griffith-Jones S."/>
            <person name="Gwilliam R."/>
            <person name="Haas B."/>
            <person name="Haas H."/>
            <person name="Harris D."/>
            <person name="Horiuchi H."/>
            <person name="Huang J."/>
            <person name="Humphray S."/>
            <person name="Jimenez J."/>
            <person name="Keller N."/>
            <person name="Khouri H."/>
            <person name="Kitamoto K."/>
            <person name="Kobayashi T."/>
            <person name="Konzack S."/>
            <person name="Kulkarni R."/>
            <person name="Kumagai T."/>
            <person name="Lafon A."/>
            <person name="Latge J.P."/>
            <person name="Li W."/>
            <person name="Lord A."/>
            <person name="Lu C."/>
            <person name="Majoros W.H."/>
            <person name="May G.S."/>
            <person name="Miller B.L."/>
            <person name="Mohamoud Y."/>
            <person name="Molina M."/>
            <person name="Monod M."/>
            <person name="Mouyna I."/>
            <person name="Mulligan S."/>
            <person name="Murphy L."/>
            <person name="O'Neil S."/>
            <person name="Paulsen I."/>
            <person name="Penalva M.A."/>
            <person name="Pertea M."/>
            <person name="Price C."/>
            <person name="Pritchard B.L."/>
            <person name="Quail M.A."/>
            <person name="Rabbinowitsch E."/>
            <person name="Rawlins N."/>
            <person name="Rajandream M.A."/>
            <person name="Reichard U."/>
            <person name="Renauld H."/>
            <person name="Robson G.D."/>
            <person name="Rodriguez de Cordoba S."/>
            <person name="Rodriguez-Pena J.M."/>
            <person name="Ronning C.M."/>
            <person name="Rutter S."/>
            <person name="Salzberg S.L."/>
            <person name="Sanchez M."/>
            <person name="Sanchez-Ferrero J.C."/>
            <person name="Saunders D."/>
            <person name="Seeger K."/>
            <person name="Squares R."/>
            <person name="Squares S."/>
            <person name="Takeuchi M."/>
            <person name="Tekaia F."/>
            <person name="Turner G."/>
            <person name="Vazquez de Aldana C.R."/>
            <person name="Weidman J."/>
            <person name="White O."/>
            <person name="Woodward J."/>
            <person name="Yu J.H."/>
            <person name="Fraser C."/>
            <person name="Galagan J.E."/>
            <person name="Asai K."/>
            <person name="Machida M."/>
            <person name="Hall N."/>
            <person name="Barrell B."/>
            <person name="Denning D.W."/>
        </authorList>
    </citation>
    <scope>NUCLEOTIDE SEQUENCE [LARGE SCALE GENOMIC DNA]</scope>
    <source>
        <strain evidence="10 11">Af293</strain>
    </source>
</reference>
<comment type="catalytic activity">
    <reaction evidence="7">
        <text>L-threonyl-[protein] + ATP = O-phospho-L-threonyl-[protein] + ADP + H(+)</text>
        <dbReference type="Rhea" id="RHEA:46608"/>
        <dbReference type="Rhea" id="RHEA-COMP:11060"/>
        <dbReference type="Rhea" id="RHEA-COMP:11605"/>
        <dbReference type="ChEBI" id="CHEBI:15378"/>
        <dbReference type="ChEBI" id="CHEBI:30013"/>
        <dbReference type="ChEBI" id="CHEBI:30616"/>
        <dbReference type="ChEBI" id="CHEBI:61977"/>
        <dbReference type="ChEBI" id="CHEBI:456216"/>
        <dbReference type="EC" id="2.7.11.1"/>
    </reaction>
</comment>
<evidence type="ECO:0000256" key="3">
    <source>
        <dbReference type="ARBA" id="ARBA00022679"/>
    </source>
</evidence>
<dbReference type="Gene3D" id="1.10.510.10">
    <property type="entry name" value="Transferase(Phosphotransferase) domain 1"/>
    <property type="match status" value="1"/>
</dbReference>
<dbReference type="Proteomes" id="UP000002530">
    <property type="component" value="Unassembled WGS sequence"/>
</dbReference>
<dbReference type="EMBL" id="AAHF01000005">
    <property type="protein sequence ID" value="EBA27374.1"/>
    <property type="molecule type" value="Genomic_DNA"/>
</dbReference>
<dbReference type="Gene3D" id="3.30.200.20">
    <property type="entry name" value="Phosphorylase Kinase, domain 1"/>
    <property type="match status" value="1"/>
</dbReference>
<dbReference type="GO" id="GO:0005524">
    <property type="term" value="F:ATP binding"/>
    <property type="evidence" value="ECO:0007669"/>
    <property type="project" value="UniProtKB-KW"/>
</dbReference>
<dbReference type="EC" id="2.7.11.1" evidence="1"/>
<keyword evidence="9" id="KW-0472">Membrane</keyword>
<evidence type="ECO:0000256" key="1">
    <source>
        <dbReference type="ARBA" id="ARBA00012513"/>
    </source>
</evidence>
<dbReference type="VEuPathDB" id="FungiDB:Afu4g14735"/>
<sequence>MDPLQSIEEEELPLYKPENYYPVDIGEVFVSRYQVVSKLGYGTSSTVWLWRDLKEKCYKTLKICVRGQRPDQEVAISEHLKQSSDIQRKRLVRLILESFEIVGPYGKHVCLVYQPLGMSFSEFQDFLPDNMFPKDLIQRSTQLTLIALAFLYENNVIHTGKYIAQGANVHAKRKVDISPNNILQGIEDTSILSDNYSLIYILVCMAVTAWSLVYKMSFLNVLAAEK</sequence>
<keyword evidence="5 10" id="KW-0418">Kinase</keyword>
<evidence type="ECO:0000256" key="2">
    <source>
        <dbReference type="ARBA" id="ARBA00022527"/>
    </source>
</evidence>
<dbReference type="PANTHER" id="PTHR47634">
    <property type="entry name" value="PROTEIN KINASE DOMAIN-CONTAINING PROTEIN-RELATED"/>
    <property type="match status" value="1"/>
</dbReference>